<protein>
    <recommendedName>
        <fullName evidence="1">MIP18 family-like domain-containing protein</fullName>
    </recommendedName>
</protein>
<dbReference type="InterPro" id="IPR034904">
    <property type="entry name" value="FSCA_dom_sf"/>
</dbReference>
<accession>A0A0F8XF29</accession>
<dbReference type="AlphaFoldDB" id="A0A0F8XF29"/>
<dbReference type="SUPFAM" id="SSF117916">
    <property type="entry name" value="Fe-S cluster assembly (FSCA) domain-like"/>
    <property type="match status" value="1"/>
</dbReference>
<dbReference type="Pfam" id="PF01883">
    <property type="entry name" value="FeS_assembly_P"/>
    <property type="match status" value="1"/>
</dbReference>
<dbReference type="PANTHER" id="PTHR42831:SF1">
    <property type="entry name" value="FE-S PROTEIN MATURATION AUXILIARY FACTOR YITW"/>
    <property type="match status" value="1"/>
</dbReference>
<evidence type="ECO:0000313" key="2">
    <source>
        <dbReference type="EMBL" id="KKK67782.1"/>
    </source>
</evidence>
<dbReference type="Gene3D" id="3.30.300.130">
    <property type="entry name" value="Fe-S cluster assembly (FSCA)"/>
    <property type="match status" value="1"/>
</dbReference>
<feature type="domain" description="MIP18 family-like" evidence="1">
    <location>
        <begin position="5"/>
        <end position="76"/>
    </location>
</feature>
<proteinExistence type="predicted"/>
<dbReference type="InterPro" id="IPR002744">
    <property type="entry name" value="MIP18-like"/>
</dbReference>
<dbReference type="EMBL" id="LAZR01059439">
    <property type="protein sequence ID" value="KKK67782.1"/>
    <property type="molecule type" value="Genomic_DNA"/>
</dbReference>
<organism evidence="2">
    <name type="scientific">marine sediment metagenome</name>
    <dbReference type="NCBI Taxonomy" id="412755"/>
    <lineage>
        <taxon>unclassified sequences</taxon>
        <taxon>metagenomes</taxon>
        <taxon>ecological metagenomes</taxon>
    </lineage>
</organism>
<sequence>MISEDLVMEALKEVYDPELHYNIVDLGLVYEVDIKDGDVHVLMTLTTPACPVGPMIIEQVQETVGIMPGVKDVDVEITFDPMWSPDLMSDEAKAGLGVD</sequence>
<dbReference type="PANTHER" id="PTHR42831">
    <property type="entry name" value="FE-S PROTEIN MATURATION AUXILIARY FACTOR YITW"/>
    <property type="match status" value="1"/>
</dbReference>
<gene>
    <name evidence="2" type="ORF">LCGC14_2950650</name>
</gene>
<evidence type="ECO:0000259" key="1">
    <source>
        <dbReference type="Pfam" id="PF01883"/>
    </source>
</evidence>
<dbReference type="InterPro" id="IPR052339">
    <property type="entry name" value="Fe-S_Maturation_MIP18"/>
</dbReference>
<reference evidence="2" key="1">
    <citation type="journal article" date="2015" name="Nature">
        <title>Complex archaea that bridge the gap between prokaryotes and eukaryotes.</title>
        <authorList>
            <person name="Spang A."/>
            <person name="Saw J.H."/>
            <person name="Jorgensen S.L."/>
            <person name="Zaremba-Niedzwiedzka K."/>
            <person name="Martijn J."/>
            <person name="Lind A.E."/>
            <person name="van Eijk R."/>
            <person name="Schleper C."/>
            <person name="Guy L."/>
            <person name="Ettema T.J."/>
        </authorList>
    </citation>
    <scope>NUCLEOTIDE SEQUENCE</scope>
</reference>
<comment type="caution">
    <text evidence="2">The sequence shown here is derived from an EMBL/GenBank/DDBJ whole genome shotgun (WGS) entry which is preliminary data.</text>
</comment>
<name>A0A0F8XF29_9ZZZZ</name>